<dbReference type="SUPFAM" id="SSF50978">
    <property type="entry name" value="WD40 repeat-like"/>
    <property type="match status" value="1"/>
</dbReference>
<keyword evidence="2" id="KW-0175">Coiled coil</keyword>
<protein>
    <recommendedName>
        <fullName evidence="4">DUF2415 domain-containing protein</fullName>
    </recommendedName>
</protein>
<evidence type="ECO:0000313" key="6">
    <source>
        <dbReference type="Proteomes" id="UP001438707"/>
    </source>
</evidence>
<evidence type="ECO:0000313" key="5">
    <source>
        <dbReference type="EMBL" id="KAK9820674.1"/>
    </source>
</evidence>
<dbReference type="InterPro" id="IPR019417">
    <property type="entry name" value="DUF2415"/>
</dbReference>
<dbReference type="Pfam" id="PF00400">
    <property type="entry name" value="WD40"/>
    <property type="match status" value="1"/>
</dbReference>
<dbReference type="Pfam" id="PF10313">
    <property type="entry name" value="DUF2415"/>
    <property type="match status" value="1"/>
</dbReference>
<keyword evidence="1" id="KW-0853">WD repeat</keyword>
<dbReference type="InterPro" id="IPR015943">
    <property type="entry name" value="WD40/YVTN_repeat-like_dom_sf"/>
</dbReference>
<dbReference type="InterPro" id="IPR001680">
    <property type="entry name" value="WD40_rpt"/>
</dbReference>
<organism evidence="5 6">
    <name type="scientific">Apatococcus lobatus</name>
    <dbReference type="NCBI Taxonomy" id="904363"/>
    <lineage>
        <taxon>Eukaryota</taxon>
        <taxon>Viridiplantae</taxon>
        <taxon>Chlorophyta</taxon>
        <taxon>core chlorophytes</taxon>
        <taxon>Trebouxiophyceae</taxon>
        <taxon>Chlorellales</taxon>
        <taxon>Chlorellaceae</taxon>
        <taxon>Apatococcus</taxon>
    </lineage>
</organism>
<feature type="repeat" description="WD" evidence="1">
    <location>
        <begin position="307"/>
        <end position="348"/>
    </location>
</feature>
<dbReference type="PROSITE" id="PS50082">
    <property type="entry name" value="WD_REPEATS_2"/>
    <property type="match status" value="1"/>
</dbReference>
<comment type="caution">
    <text evidence="5">The sequence shown here is derived from an EMBL/GenBank/DDBJ whole genome shotgun (WGS) entry which is preliminary data.</text>
</comment>
<feature type="compositionally biased region" description="Basic and acidic residues" evidence="3">
    <location>
        <begin position="30"/>
        <end position="49"/>
    </location>
</feature>
<feature type="domain" description="DUF2415" evidence="4">
    <location>
        <begin position="355"/>
        <end position="393"/>
    </location>
</feature>
<dbReference type="PANTHER" id="PTHR43991">
    <property type="entry name" value="WD REPEAT PROTEIN (AFU_ORTHOLOGUE AFUA_8G05640)-RELATED"/>
    <property type="match status" value="1"/>
</dbReference>
<feature type="coiled-coil region" evidence="2">
    <location>
        <begin position="65"/>
        <end position="96"/>
    </location>
</feature>
<dbReference type="EMBL" id="JALJOS010000045">
    <property type="protein sequence ID" value="KAK9820674.1"/>
    <property type="molecule type" value="Genomic_DNA"/>
</dbReference>
<keyword evidence="6" id="KW-1185">Reference proteome</keyword>
<evidence type="ECO:0000256" key="3">
    <source>
        <dbReference type="SAM" id="MobiDB-lite"/>
    </source>
</evidence>
<feature type="region of interest" description="Disordered" evidence="3">
    <location>
        <begin position="1"/>
        <end position="49"/>
    </location>
</feature>
<dbReference type="Proteomes" id="UP001438707">
    <property type="component" value="Unassembled WGS sequence"/>
</dbReference>
<proteinExistence type="predicted"/>
<sequence>MEVEEREATAGPAAEPDRSFSESEGEDVEEVYKATEQETRDTTAEEHRCGKDVQGIPWHLLNFTRQEYRDDRVRQYENYMNLEEQVNKNKEKLEGEITPVAQTGQWFEFSMNNRSIHATVVHFQLRNLVWPTSNHDVFLSHQRFGARGGAVLHWNTASQQSHKVLDLTAVAATSSDSPLSPVQISTTCVAHDLVAVGGFNGELVVKSLAVEQPVSSVRVSMSDNSITNGIEVFMGPSGIPSMLVSNNDQLVRIFDATRLTCLSSTALEWAANYAVACPTDPKLVGIVGDHPEGMMWDSSSGRMVTVLQGHLDYSFAAAWHPDGHLFATGNQDCCARIWDMRKPEQALHVLRGNMGAIRSLRFSNDGRFLAMAEPADFVHIFDTSTGFSRSQVVDVFGDVAGIGFSPMTDTFFMAITLEDYSSLLTLSRRRNWGSIHIRVGSTQGAGDEGQHGETCWMVILRNKHQIANSLSHCDGLSAEALSRDRACQVRVLCSANSGLMCLLAALAEGCYCYLPPWCLAADDMVPSTSHSSCEP</sequence>
<accession>A0AAW1QGX3</accession>
<dbReference type="SMART" id="SM00320">
    <property type="entry name" value="WD40"/>
    <property type="match status" value="3"/>
</dbReference>
<dbReference type="AlphaFoldDB" id="A0AAW1QGX3"/>
<name>A0AAW1QGX3_9CHLO</name>
<dbReference type="InterPro" id="IPR036322">
    <property type="entry name" value="WD40_repeat_dom_sf"/>
</dbReference>
<dbReference type="PANTHER" id="PTHR43991:SF12">
    <property type="entry name" value="WD REPEAT PROTEIN (AFU_ORTHOLOGUE AFUA_8G05640)"/>
    <property type="match status" value="1"/>
</dbReference>
<evidence type="ECO:0000256" key="1">
    <source>
        <dbReference type="PROSITE-ProRule" id="PRU00221"/>
    </source>
</evidence>
<reference evidence="5 6" key="1">
    <citation type="journal article" date="2024" name="Nat. Commun.">
        <title>Phylogenomics reveals the evolutionary origins of lichenization in chlorophyte algae.</title>
        <authorList>
            <person name="Puginier C."/>
            <person name="Libourel C."/>
            <person name="Otte J."/>
            <person name="Skaloud P."/>
            <person name="Haon M."/>
            <person name="Grisel S."/>
            <person name="Petersen M."/>
            <person name="Berrin J.G."/>
            <person name="Delaux P.M."/>
            <person name="Dal Grande F."/>
            <person name="Keller J."/>
        </authorList>
    </citation>
    <scope>NUCLEOTIDE SEQUENCE [LARGE SCALE GENOMIC DNA]</scope>
    <source>
        <strain evidence="5 6">SAG 2145</strain>
    </source>
</reference>
<evidence type="ECO:0000259" key="4">
    <source>
        <dbReference type="Pfam" id="PF10313"/>
    </source>
</evidence>
<dbReference type="PROSITE" id="PS50294">
    <property type="entry name" value="WD_REPEATS_REGION"/>
    <property type="match status" value="1"/>
</dbReference>
<dbReference type="Gene3D" id="2.130.10.10">
    <property type="entry name" value="YVTN repeat-like/Quinoprotein amine dehydrogenase"/>
    <property type="match status" value="1"/>
</dbReference>
<evidence type="ECO:0000256" key="2">
    <source>
        <dbReference type="SAM" id="Coils"/>
    </source>
</evidence>
<gene>
    <name evidence="5" type="ORF">WJX74_004370</name>
</gene>